<dbReference type="PANTHER" id="PTHR46499:SF2">
    <property type="entry name" value="ARCHAEOSINE SYNTHASE"/>
    <property type="match status" value="1"/>
</dbReference>
<evidence type="ECO:0000313" key="6">
    <source>
        <dbReference type="Proteomes" id="UP000001882"/>
    </source>
</evidence>
<dbReference type="SUPFAM" id="SSF88802">
    <property type="entry name" value="Pre-PUA domain"/>
    <property type="match status" value="1"/>
</dbReference>
<reference evidence="5 6" key="1">
    <citation type="journal article" date="2007" name="Appl. Environ. Microbiol.">
        <title>Isolation of key methanogens for global methane emission from rice paddy fields: a novel isolate affiliated with the clone cluster rice cluster I.</title>
        <authorList>
            <person name="Sakai S."/>
            <person name="Imachi H."/>
            <person name="Sekiguchi Y."/>
            <person name="Ohashi A."/>
            <person name="Harada H."/>
            <person name="Kamagata Y."/>
        </authorList>
    </citation>
    <scope>NUCLEOTIDE SEQUENCE [LARGE SCALE GENOMIC DNA]</scope>
    <source>
        <strain evidence="6">DSM 17711 / JCM 13418 / NBRC 101707 / SANAE</strain>
    </source>
</reference>
<reference evidence="5 6" key="2">
    <citation type="journal article" date="2008" name="Int. J. Syst. Evol. Microbiol.">
        <title>Methanocella paludicola gen. nov., sp. nov., a methane-producing archaeon, the first isolate of the lineage 'Rice Cluster I', and proposal of the new archaeal order Methanocellales ord. nov.</title>
        <authorList>
            <person name="Sakai S."/>
            <person name="Imachi H."/>
            <person name="Hanada S."/>
            <person name="Ohashi A."/>
            <person name="Harada H."/>
            <person name="Kamagata Y."/>
        </authorList>
    </citation>
    <scope>NUCLEOTIDE SEQUENCE [LARGE SCALE GENOMIC DNA]</scope>
    <source>
        <strain evidence="6">DSM 17711 / JCM 13418 / NBRC 101707 / SANAE</strain>
    </source>
</reference>
<dbReference type="Gene3D" id="3.40.50.10630">
    <property type="entry name" value="Uracil-DNA glycosylase-like"/>
    <property type="match status" value="1"/>
</dbReference>
<evidence type="ECO:0000256" key="3">
    <source>
        <dbReference type="ARBA" id="ARBA00022694"/>
    </source>
</evidence>
<dbReference type="SMART" id="SM00359">
    <property type="entry name" value="PUA"/>
    <property type="match status" value="1"/>
</dbReference>
<comment type="similarity">
    <text evidence="2">Belongs to the archaeosine synthase type 1 family.</text>
</comment>
<dbReference type="STRING" id="304371.MCP_1516"/>
<dbReference type="GO" id="GO:0016740">
    <property type="term" value="F:transferase activity"/>
    <property type="evidence" value="ECO:0007669"/>
    <property type="project" value="UniProtKB-KW"/>
</dbReference>
<dbReference type="eggNOG" id="arCOG00989">
    <property type="taxonomic scope" value="Archaea"/>
</dbReference>
<dbReference type="InterPro" id="IPR038250">
    <property type="entry name" value="TGT_C2_sf"/>
</dbReference>
<organism evidence="5 6">
    <name type="scientific">Methanocella paludicola (strain DSM 17711 / JCM 13418 / NBRC 101707 / SANAE)</name>
    <dbReference type="NCBI Taxonomy" id="304371"/>
    <lineage>
        <taxon>Archaea</taxon>
        <taxon>Methanobacteriati</taxon>
        <taxon>Methanobacteriota</taxon>
        <taxon>Stenosarchaea group</taxon>
        <taxon>Methanomicrobia</taxon>
        <taxon>Methanocellales</taxon>
        <taxon>Methanocellaceae</taxon>
        <taxon>Methanocella</taxon>
    </lineage>
</organism>
<dbReference type="GeneID" id="8681460"/>
<protein>
    <submittedName>
        <fullName evidence="5">Archaeosine tRNA-ribosyltransferase</fullName>
    </submittedName>
</protein>
<dbReference type="OrthoDB" id="115061at2157"/>
<dbReference type="InterPro" id="IPR036974">
    <property type="entry name" value="PUA_sf"/>
</dbReference>
<evidence type="ECO:0000256" key="1">
    <source>
        <dbReference type="ARBA" id="ARBA00005030"/>
    </source>
</evidence>
<dbReference type="FunCoup" id="D1YYR6">
    <property type="interactions" value="6"/>
</dbReference>
<dbReference type="InterPro" id="IPR040777">
    <property type="entry name" value="DUF5591"/>
</dbReference>
<dbReference type="InterPro" id="IPR053418">
    <property type="entry name" value="Archaeosine_synthase_1"/>
</dbReference>
<dbReference type="UniPathway" id="UPA00393"/>
<dbReference type="Proteomes" id="UP000001882">
    <property type="component" value="Chromosome"/>
</dbReference>
<reference evidence="6" key="3">
    <citation type="journal article" date="2011" name="PLoS ONE">
        <title>Genome sequence of a mesophilic hydrogenotrophic methanogen Methanocella paludicola, the first cultivated representative of the order Methanocellales.</title>
        <authorList>
            <person name="Sakai S."/>
            <person name="Takaki Y."/>
            <person name="Shimamura S."/>
            <person name="Sekine M."/>
            <person name="Tajima T."/>
            <person name="Kosugi H."/>
            <person name="Ichikawa N."/>
            <person name="Tasumi E."/>
            <person name="Hiraki A.T."/>
            <person name="Shimizu A."/>
            <person name="Kato Y."/>
            <person name="Nishiko R."/>
            <person name="Mori K."/>
            <person name="Fujita N."/>
            <person name="Imachi H."/>
            <person name="Takai K."/>
        </authorList>
    </citation>
    <scope>NUCLEOTIDE SEQUENCE [LARGE SCALE GENOMIC DNA]</scope>
    <source>
        <strain evidence="6">DSM 17711 / JCM 13418 / NBRC 101707 / SANAE</strain>
    </source>
</reference>
<dbReference type="AlphaFoldDB" id="D1YYR6"/>
<proteinExistence type="inferred from homology"/>
<dbReference type="CDD" id="cd21149">
    <property type="entry name" value="PUA_archaeosine_TGT"/>
    <property type="match status" value="1"/>
</dbReference>
<dbReference type="GO" id="GO:0002099">
    <property type="term" value="P:tRNA wobble guanine modification"/>
    <property type="evidence" value="ECO:0007669"/>
    <property type="project" value="TreeGrafter"/>
</dbReference>
<dbReference type="InterPro" id="IPR050076">
    <property type="entry name" value="ArchSynthase1/Queuine_TRR"/>
</dbReference>
<dbReference type="Pfam" id="PF17884">
    <property type="entry name" value="DUF5591"/>
    <property type="match status" value="1"/>
</dbReference>
<accession>D1YYR6</accession>
<dbReference type="Pfam" id="PF01702">
    <property type="entry name" value="TGT"/>
    <property type="match status" value="1"/>
</dbReference>
<dbReference type="KEGG" id="mpd:MCP_1516"/>
<dbReference type="GO" id="GO:0003723">
    <property type="term" value="F:RNA binding"/>
    <property type="evidence" value="ECO:0007669"/>
    <property type="project" value="InterPro"/>
</dbReference>
<dbReference type="eggNOG" id="arCOG00990">
    <property type="taxonomic scope" value="Archaea"/>
</dbReference>
<feature type="domain" description="PUA" evidence="4">
    <location>
        <begin position="527"/>
        <end position="594"/>
    </location>
</feature>
<dbReference type="Pfam" id="PF01472">
    <property type="entry name" value="PUA"/>
    <property type="match status" value="1"/>
</dbReference>
<dbReference type="InterPro" id="IPR015947">
    <property type="entry name" value="PUA-like_sf"/>
</dbReference>
<dbReference type="RefSeq" id="WP_012900267.1">
    <property type="nucleotide sequence ID" value="NC_013665.1"/>
</dbReference>
<dbReference type="InterPro" id="IPR036895">
    <property type="entry name" value="Uracil-DNA_glycosylase-like_sf"/>
</dbReference>
<dbReference type="SUPFAM" id="SSF52141">
    <property type="entry name" value="Uracil-DNA glycosylase-like"/>
    <property type="match status" value="1"/>
</dbReference>
<dbReference type="Gene3D" id="3.10.450.90">
    <property type="entry name" value="ArcTGT, C2 domain"/>
    <property type="match status" value="1"/>
</dbReference>
<dbReference type="GO" id="GO:0005737">
    <property type="term" value="C:cytoplasm"/>
    <property type="evidence" value="ECO:0007669"/>
    <property type="project" value="TreeGrafter"/>
</dbReference>
<dbReference type="PATRIC" id="fig|304371.9.peg.1555"/>
<evidence type="ECO:0000256" key="2">
    <source>
        <dbReference type="ARBA" id="ARBA00008906"/>
    </source>
</evidence>
<dbReference type="InterPro" id="IPR002478">
    <property type="entry name" value="PUA"/>
</dbReference>
<sequence>MTRFFEVTHRDGAARLGRLLVRGGIETPYIERPPEGIIMNGGSALLNETVSCAIDAFNVPPHVGLPYRVGSEFVQLFTPPVRENACKEAPRGAVVHPDWLVEGADMYVMAGARAIEGDSRSLLESFIKIRASAMPDTALYVPALATPENLSLLIYMGADVVDDVLITAKAYQGLYLTEDGEFKLDELSDLPCTCEICRSRAADGLKSLPAAERYALLARHNYLKLEEELKRVRLHIRRGMLREYVEKQCRSRPWLTGLLRLADAQYNYLEQRTPTYRSSELLACSAESQNRVEVRRFAERVMGRFQAEGDILLIIPCSARKPYSTSQSHMALARALGKYRSYVHELILTSPMGVVPRELELVYPAAHYDVTVTGVWDLEERQWVSTCLRDYIDTHHFKKVIAHVEGPYVEVCKQTGCDMVFTSKGRITSDESLASLVEAIGAAASELGTRPRGMKETMLDMFRGMADYEFGAGKGRLLVPDNGMVRGKFPRFVLFDGKEQLCSISPDFGSLSLTLEGARRMRLEPDYVVEIGDFIPKGSVLAPGVIGASMQIRPGDDVLVKGPKAIAVGKAKMSGYEMTLSTRGMAVELRHVEKLS</sequence>
<dbReference type="Gene3D" id="3.20.20.105">
    <property type="entry name" value="Queuine tRNA-ribosyltransferase-like"/>
    <property type="match status" value="1"/>
</dbReference>
<dbReference type="InterPro" id="IPR036511">
    <property type="entry name" value="TGT-like_sf"/>
</dbReference>
<dbReference type="PROSITE" id="PS50890">
    <property type="entry name" value="PUA"/>
    <property type="match status" value="1"/>
</dbReference>
<dbReference type="Pfam" id="PF14810">
    <property type="entry name" value="TGT_C2"/>
    <property type="match status" value="1"/>
</dbReference>
<name>D1YYR6_METPS</name>
<dbReference type="SUPFAM" id="SSF51713">
    <property type="entry name" value="tRNA-guanine transglycosylase"/>
    <property type="match status" value="1"/>
</dbReference>
<dbReference type="Gene3D" id="2.30.130.10">
    <property type="entry name" value="PUA domain"/>
    <property type="match status" value="1"/>
</dbReference>
<gene>
    <name evidence="5" type="ordered locus">MCP_1516</name>
</gene>
<dbReference type="NCBIfam" id="TIGR00451">
    <property type="entry name" value="unchar_dom_2"/>
    <property type="match status" value="1"/>
</dbReference>
<evidence type="ECO:0000259" key="4">
    <source>
        <dbReference type="SMART" id="SM00359"/>
    </source>
</evidence>
<dbReference type="EMBL" id="AP011532">
    <property type="protein sequence ID" value="BAI61588.1"/>
    <property type="molecule type" value="Genomic_DNA"/>
</dbReference>
<dbReference type="SUPFAM" id="SSF88697">
    <property type="entry name" value="PUA domain-like"/>
    <property type="match status" value="1"/>
</dbReference>
<evidence type="ECO:0000313" key="5">
    <source>
        <dbReference type="EMBL" id="BAI61588.1"/>
    </source>
</evidence>
<keyword evidence="6" id="KW-1185">Reference proteome</keyword>
<dbReference type="InParanoid" id="D1YYR6"/>
<keyword evidence="3" id="KW-0819">tRNA processing</keyword>
<comment type="pathway">
    <text evidence="1">tRNA modification; archaeosine-tRNA biosynthesis.</text>
</comment>
<dbReference type="NCBIfam" id="NF040592">
    <property type="entry name" value="tRNA_mod_ArcS"/>
    <property type="match status" value="1"/>
</dbReference>
<dbReference type="InterPro" id="IPR029402">
    <property type="entry name" value="TGT_C2"/>
</dbReference>
<dbReference type="InterPro" id="IPR002616">
    <property type="entry name" value="tRNA_ribo_trans-like"/>
</dbReference>
<dbReference type="InterPro" id="IPR004521">
    <property type="entry name" value="Uncharacterised_CHP00451"/>
</dbReference>
<dbReference type="PANTHER" id="PTHR46499">
    <property type="entry name" value="QUEUINE TRNA-RIBOSYLTRANSFERASE"/>
    <property type="match status" value="1"/>
</dbReference>